<reference evidence="1 2" key="1">
    <citation type="submission" date="2012-08" db="EMBL/GenBank/DDBJ databases">
        <title>Oryza genome evolution.</title>
        <authorList>
            <person name="Wing R.A."/>
        </authorList>
    </citation>
    <scope>NUCLEOTIDE SEQUENCE</scope>
</reference>
<reference evidence="2" key="2">
    <citation type="submission" date="2013-12" db="EMBL/GenBank/DDBJ databases">
        <authorList>
            <person name="Yu Y."/>
            <person name="Lee S."/>
            <person name="de Baynast K."/>
            <person name="Wissotski M."/>
            <person name="Liu L."/>
            <person name="Talag J."/>
            <person name="Goicoechea J."/>
            <person name="Angelova A."/>
            <person name="Jetty R."/>
            <person name="Kudrna D."/>
            <person name="Golser W."/>
            <person name="Rivera L."/>
            <person name="Zhang J."/>
            <person name="Wing R."/>
        </authorList>
    </citation>
    <scope>NUCLEOTIDE SEQUENCE</scope>
</reference>
<reference evidence="1" key="3">
    <citation type="submission" date="2015-04" db="UniProtKB">
        <authorList>
            <consortium name="EnsemblPlants"/>
        </authorList>
    </citation>
    <scope>IDENTIFICATION</scope>
</reference>
<organism evidence="1 2">
    <name type="scientific">Leersia perrieri</name>
    <dbReference type="NCBI Taxonomy" id="77586"/>
    <lineage>
        <taxon>Eukaryota</taxon>
        <taxon>Viridiplantae</taxon>
        <taxon>Streptophyta</taxon>
        <taxon>Embryophyta</taxon>
        <taxon>Tracheophyta</taxon>
        <taxon>Spermatophyta</taxon>
        <taxon>Magnoliopsida</taxon>
        <taxon>Liliopsida</taxon>
        <taxon>Poales</taxon>
        <taxon>Poaceae</taxon>
        <taxon>BOP clade</taxon>
        <taxon>Oryzoideae</taxon>
        <taxon>Oryzeae</taxon>
        <taxon>Oryzinae</taxon>
        <taxon>Leersia</taxon>
    </lineage>
</organism>
<proteinExistence type="predicted"/>
<dbReference type="EnsemblPlants" id="LPERR01G10580.1">
    <property type="protein sequence ID" value="LPERR01G10580.1"/>
    <property type="gene ID" value="LPERR01G10580"/>
</dbReference>
<keyword evidence="2" id="KW-1185">Reference proteome</keyword>
<evidence type="ECO:0000313" key="1">
    <source>
        <dbReference type="EnsemblPlants" id="LPERR01G10580.1"/>
    </source>
</evidence>
<name>A0A0D9UZP1_9ORYZ</name>
<evidence type="ECO:0000313" key="2">
    <source>
        <dbReference type="Proteomes" id="UP000032180"/>
    </source>
</evidence>
<dbReference type="AlphaFoldDB" id="A0A0D9UZP1"/>
<dbReference type="Proteomes" id="UP000032180">
    <property type="component" value="Chromosome 1"/>
</dbReference>
<accession>A0A0D9UZP1</accession>
<sequence>MCCSHHSTAHNDTPGCNGTHTVIAPHSLTAAARCQHTPLSPHTRSRARTLPTPPRPVLLFSVPRLRFRLPHTNTITTTAPKAHASDPLALDLAAAAAASATAADREPPRVTPRFRWARGGDHQVCGLFFSCARIIYFSFKALMNLVAY</sequence>
<dbReference type="HOGENOM" id="CLU_1761393_0_0_1"/>
<protein>
    <submittedName>
        <fullName evidence="1">Uncharacterized protein</fullName>
    </submittedName>
</protein>
<dbReference type="Gramene" id="LPERR01G10580.1">
    <property type="protein sequence ID" value="LPERR01G10580.1"/>
    <property type="gene ID" value="LPERR01G10580"/>
</dbReference>